<evidence type="ECO:0000313" key="11">
    <source>
        <dbReference type="EMBL" id="KND95976.1"/>
    </source>
</evidence>
<evidence type="ECO:0000256" key="8">
    <source>
        <dbReference type="PIRSR" id="PIRSR604361-3"/>
    </source>
</evidence>
<keyword evidence="5 8" id="KW-0862">Zinc</keyword>
<comment type="function">
    <text evidence="9">Catalyzes the conversion of hemimercaptal, formed from methylglyoxal and glutathione, to S-lactoylglutathione.</text>
</comment>
<dbReference type="PANTHER" id="PTHR10374:SF30">
    <property type="entry name" value="LACTOYLGLUTATHIONE LYASE"/>
    <property type="match status" value="1"/>
</dbReference>
<dbReference type="Proteomes" id="UP000037122">
    <property type="component" value="Unassembled WGS sequence"/>
</dbReference>
<comment type="catalytic activity">
    <reaction evidence="9">
        <text>(R)-S-lactoylglutathione = methylglyoxal + glutathione</text>
        <dbReference type="Rhea" id="RHEA:19069"/>
        <dbReference type="ChEBI" id="CHEBI:17158"/>
        <dbReference type="ChEBI" id="CHEBI:57474"/>
        <dbReference type="ChEBI" id="CHEBI:57925"/>
        <dbReference type="EC" id="4.4.1.5"/>
    </reaction>
</comment>
<dbReference type="SUPFAM" id="SSF54593">
    <property type="entry name" value="Glyoxalase/Bleomycin resistance protein/Dihydroxybiphenyl dioxygenase"/>
    <property type="match status" value="2"/>
</dbReference>
<accession>A0A0L0NPA1</accession>
<protein>
    <recommendedName>
        <fullName evidence="3 9">Lactoylglutathione lyase</fullName>
        <ecNumber evidence="3 9">4.4.1.5</ecNumber>
    </recommendedName>
    <alternativeName>
        <fullName evidence="9">Glyoxalase I</fullName>
    </alternativeName>
</protein>
<dbReference type="InterPro" id="IPR029068">
    <property type="entry name" value="Glyas_Bleomycin-R_OHBP_Dase"/>
</dbReference>
<dbReference type="InterPro" id="IPR018146">
    <property type="entry name" value="Glyoxalase_1_CS"/>
</dbReference>
<comment type="cofactor">
    <cofactor evidence="8">
        <name>Zn(2+)</name>
        <dbReference type="ChEBI" id="CHEBI:29105"/>
    </cofactor>
    <text evidence="8">Binds 1 zinc ion per subunit. In the homodimer, two zinc ions are bound between subunits.</text>
</comment>
<comment type="pathway">
    <text evidence="1 9">Secondary metabolite metabolism; methylglyoxal degradation; (R)-lactate from methylglyoxal: step 1/2.</text>
</comment>
<evidence type="ECO:0000256" key="3">
    <source>
        <dbReference type="ARBA" id="ARBA00012081"/>
    </source>
</evidence>
<name>A0A0L0NPA1_CANAR</name>
<dbReference type="VEuPathDB" id="FungiDB:QG37_07688"/>
<dbReference type="InterPro" id="IPR004361">
    <property type="entry name" value="Glyoxalase_1"/>
</dbReference>
<sequence>MVKIDDSFVMNHTCIRVKDPKVSVAFYEKNFGMKLLQKFPFESFTLYMLAIDDGSGTNWASREGVLELTHNHGTENDPDFSVNNGNGAENRGFGHICFSVDNIEAAEKKLLGDGIKFQKKLSDGRQKNIAFALDPDGYWIELIEHGNGKKSDTTDATTYKLNHSMVRVRDAAKSLDFYKKVLGMKLFAKKEFEAAKFTLYFLGYDHDGSHIPEGEQPPSRQSSQQGILELTHNWGTESDPNFQGYHNGNSTENGAKQGYGHICVACKDPGAFCEQIEKEFGDSVTWAVKWNQGKMKNLAFIRDPDGYSIEIIPLDMFSN</sequence>
<feature type="binding site" evidence="8">
    <location>
        <position position="310"/>
    </location>
    <ligand>
        <name>Zn(2+)</name>
        <dbReference type="ChEBI" id="CHEBI:29105"/>
        <note>ligand shared between dimeric partners</note>
    </ligand>
</feature>
<evidence type="ECO:0000256" key="1">
    <source>
        <dbReference type="ARBA" id="ARBA00005008"/>
    </source>
</evidence>
<comment type="caution">
    <text evidence="11">The sequence shown here is derived from an EMBL/GenBank/DDBJ whole genome shotgun (WGS) entry which is preliminary data.</text>
</comment>
<evidence type="ECO:0000259" key="10">
    <source>
        <dbReference type="PROSITE" id="PS51819"/>
    </source>
</evidence>
<dbReference type="PANTHER" id="PTHR10374">
    <property type="entry name" value="LACTOYLGLUTATHIONE LYASE GLYOXALASE I"/>
    <property type="match status" value="1"/>
</dbReference>
<comment type="similarity">
    <text evidence="2 9">Belongs to the glyoxalase I family.</text>
</comment>
<dbReference type="CDD" id="cd07233">
    <property type="entry name" value="GlxI_Zn"/>
    <property type="match status" value="2"/>
</dbReference>
<dbReference type="InterPro" id="IPR037523">
    <property type="entry name" value="VOC_core"/>
</dbReference>
<dbReference type="NCBIfam" id="TIGR00068">
    <property type="entry name" value="glyox_I"/>
    <property type="match status" value="2"/>
</dbReference>
<organism evidence="11 12">
    <name type="scientific">Candidozyma auris</name>
    <name type="common">Yeast</name>
    <name type="synonym">Candida auris</name>
    <dbReference type="NCBI Taxonomy" id="498019"/>
    <lineage>
        <taxon>Eukaryota</taxon>
        <taxon>Fungi</taxon>
        <taxon>Dikarya</taxon>
        <taxon>Ascomycota</taxon>
        <taxon>Saccharomycotina</taxon>
        <taxon>Pichiomycetes</taxon>
        <taxon>Metschnikowiaceae</taxon>
        <taxon>Candidozyma</taxon>
    </lineage>
</organism>
<dbReference type="EMBL" id="LGST01000062">
    <property type="protein sequence ID" value="KND95976.1"/>
    <property type="molecule type" value="Genomic_DNA"/>
</dbReference>
<evidence type="ECO:0000256" key="7">
    <source>
        <dbReference type="PIRSR" id="PIRSR604361-1"/>
    </source>
</evidence>
<dbReference type="Gene3D" id="3.10.180.10">
    <property type="entry name" value="2,3-Dihydroxybiphenyl 1,2-Dioxygenase, domain 1"/>
    <property type="match status" value="2"/>
</dbReference>
<dbReference type="EC" id="4.4.1.5" evidence="3 9"/>
<feature type="binding site" evidence="8">
    <location>
        <position position="229"/>
    </location>
    <ligand>
        <name>Zn(2+)</name>
        <dbReference type="ChEBI" id="CHEBI:29105"/>
        <note>ligand shared between dimeric partners</note>
    </ligand>
</feature>
<dbReference type="PROSITE" id="PS00935">
    <property type="entry name" value="GLYOXALASE_I_2"/>
    <property type="match status" value="1"/>
</dbReference>
<evidence type="ECO:0000256" key="6">
    <source>
        <dbReference type="ARBA" id="ARBA00023239"/>
    </source>
</evidence>
<dbReference type="PROSITE" id="PS51819">
    <property type="entry name" value="VOC"/>
    <property type="match status" value="2"/>
</dbReference>
<keyword evidence="4 8" id="KW-0479">Metal-binding</keyword>
<feature type="binding site" evidence="8">
    <location>
        <position position="261"/>
    </location>
    <ligand>
        <name>Zn(2+)</name>
        <dbReference type="ChEBI" id="CHEBI:29105"/>
        <note>ligand shared between dimeric partners</note>
    </ligand>
</feature>
<evidence type="ECO:0000313" key="12">
    <source>
        <dbReference type="Proteomes" id="UP000037122"/>
    </source>
</evidence>
<dbReference type="VEuPathDB" id="FungiDB:CJJ07_003519"/>
<evidence type="ECO:0000256" key="9">
    <source>
        <dbReference type="RuleBase" id="RU361179"/>
    </source>
</evidence>
<feature type="active site" description="Proton donor/acceptor" evidence="7">
    <location>
        <position position="310"/>
    </location>
</feature>
<dbReference type="GO" id="GO:0046872">
    <property type="term" value="F:metal ion binding"/>
    <property type="evidence" value="ECO:0007669"/>
    <property type="project" value="UniProtKB-UniRule"/>
</dbReference>
<evidence type="ECO:0000256" key="4">
    <source>
        <dbReference type="ARBA" id="ARBA00022723"/>
    </source>
</evidence>
<gene>
    <name evidence="11" type="ORF">QG37_07688</name>
</gene>
<feature type="domain" description="VOC" evidence="10">
    <location>
        <begin position="160"/>
        <end position="314"/>
    </location>
</feature>
<proteinExistence type="inferred from homology"/>
<dbReference type="PROSITE" id="PS00934">
    <property type="entry name" value="GLYOXALASE_I_1"/>
    <property type="match status" value="1"/>
</dbReference>
<dbReference type="VEuPathDB" id="FungiDB:CJI97_002611"/>
<dbReference type="UniPathway" id="UPA00619">
    <property type="reaction ID" value="UER00675"/>
</dbReference>
<reference evidence="12" key="1">
    <citation type="journal article" date="2015" name="BMC Genomics">
        <title>Draft genome of a commonly misdiagnosed multidrug resistant pathogen Candida auris.</title>
        <authorList>
            <person name="Chatterjee S."/>
            <person name="Alampalli S.V."/>
            <person name="Nageshan R.K."/>
            <person name="Chettiar S.T."/>
            <person name="Joshi S."/>
            <person name="Tatu U.S."/>
        </authorList>
    </citation>
    <scope>NUCLEOTIDE SEQUENCE [LARGE SCALE GENOMIC DNA]</scope>
    <source>
        <strain evidence="12">6684</strain>
    </source>
</reference>
<evidence type="ECO:0000256" key="5">
    <source>
        <dbReference type="ARBA" id="ARBA00022833"/>
    </source>
</evidence>
<evidence type="ECO:0000256" key="2">
    <source>
        <dbReference type="ARBA" id="ARBA00010363"/>
    </source>
</evidence>
<dbReference type="InterPro" id="IPR004360">
    <property type="entry name" value="Glyas_Fos-R_dOase_dom"/>
</dbReference>
<dbReference type="VEuPathDB" id="FungiDB:CJJ09_001533"/>
<dbReference type="Pfam" id="PF00903">
    <property type="entry name" value="Glyoxalase"/>
    <property type="match status" value="2"/>
</dbReference>
<keyword evidence="6 9" id="KW-0456">Lyase</keyword>
<dbReference type="VEuPathDB" id="FungiDB:CJI96_0000406"/>
<dbReference type="AlphaFoldDB" id="A0A0L0NPA1"/>
<feature type="domain" description="VOC" evidence="10">
    <location>
        <begin position="9"/>
        <end position="145"/>
    </location>
</feature>
<dbReference type="GO" id="GO:0004462">
    <property type="term" value="F:lactoylglutathione lyase activity"/>
    <property type="evidence" value="ECO:0007669"/>
    <property type="project" value="UniProtKB-UniRule"/>
</dbReference>